<reference evidence="2" key="1">
    <citation type="journal article" date="2014" name="Front. Microbiol.">
        <title>High frequency of phylogenetically diverse reductive dehalogenase-homologous genes in deep subseafloor sedimentary metagenomes.</title>
        <authorList>
            <person name="Kawai M."/>
            <person name="Futagami T."/>
            <person name="Toyoda A."/>
            <person name="Takaki Y."/>
            <person name="Nishi S."/>
            <person name="Hori S."/>
            <person name="Arai W."/>
            <person name="Tsubouchi T."/>
            <person name="Morono Y."/>
            <person name="Uchiyama I."/>
            <person name="Ito T."/>
            <person name="Fujiyama A."/>
            <person name="Inagaki F."/>
            <person name="Takami H."/>
        </authorList>
    </citation>
    <scope>NUCLEOTIDE SEQUENCE</scope>
    <source>
        <strain evidence="2">Expedition CK06-06</strain>
    </source>
</reference>
<comment type="caution">
    <text evidence="2">The sequence shown here is derived from an EMBL/GenBank/DDBJ whole genome shotgun (WGS) entry which is preliminary data.</text>
</comment>
<sequence length="238" mass="27309">MFCSHCERSYIIKNGIVHFIDLQELEGLNQRFARFYNRFSRFETIFDWLSFLPMGGERKARTEILHRLELNNGRVLEVSIGSGANLPYLFESPKVGDIYGLDISAAQLTNCHRLVTTRGWPVDLFLGKAEELPFKSDSFDSVFHIGGINFFSEKKKAIDEMIRVARPGTKIVIADESEQVARNVARLLRLSRSTRDNKVDTSVPVHLVPETMKEVLVDGIWKMHGRYHGYCLEFRKPG</sequence>
<evidence type="ECO:0000259" key="1">
    <source>
        <dbReference type="Pfam" id="PF08241"/>
    </source>
</evidence>
<dbReference type="InterPro" id="IPR029063">
    <property type="entry name" value="SAM-dependent_MTases_sf"/>
</dbReference>
<organism evidence="2">
    <name type="scientific">marine sediment metagenome</name>
    <dbReference type="NCBI Taxonomy" id="412755"/>
    <lineage>
        <taxon>unclassified sequences</taxon>
        <taxon>metagenomes</taxon>
        <taxon>ecological metagenomes</taxon>
    </lineage>
</organism>
<feature type="domain" description="Methyltransferase type 11" evidence="1">
    <location>
        <begin position="76"/>
        <end position="173"/>
    </location>
</feature>
<accession>X1L5H5</accession>
<proteinExistence type="predicted"/>
<gene>
    <name evidence="2" type="ORF">S06H3_13390</name>
</gene>
<dbReference type="InterPro" id="IPR013216">
    <property type="entry name" value="Methyltransf_11"/>
</dbReference>
<dbReference type="PANTHER" id="PTHR42912:SF80">
    <property type="entry name" value="METHYLTRANSFERASE DOMAIN-CONTAINING PROTEIN"/>
    <property type="match status" value="1"/>
</dbReference>
<dbReference type="PANTHER" id="PTHR42912">
    <property type="entry name" value="METHYLTRANSFERASE"/>
    <property type="match status" value="1"/>
</dbReference>
<dbReference type="EMBL" id="BARV01006536">
    <property type="protein sequence ID" value="GAI14233.1"/>
    <property type="molecule type" value="Genomic_DNA"/>
</dbReference>
<dbReference type="SUPFAM" id="SSF53335">
    <property type="entry name" value="S-adenosyl-L-methionine-dependent methyltransferases"/>
    <property type="match status" value="1"/>
</dbReference>
<dbReference type="Pfam" id="PF08241">
    <property type="entry name" value="Methyltransf_11"/>
    <property type="match status" value="1"/>
</dbReference>
<dbReference type="GO" id="GO:0008757">
    <property type="term" value="F:S-adenosylmethionine-dependent methyltransferase activity"/>
    <property type="evidence" value="ECO:0007669"/>
    <property type="project" value="InterPro"/>
</dbReference>
<name>X1L5H5_9ZZZZ</name>
<protein>
    <recommendedName>
        <fullName evidence="1">Methyltransferase type 11 domain-containing protein</fullName>
    </recommendedName>
</protein>
<evidence type="ECO:0000313" key="2">
    <source>
        <dbReference type="EMBL" id="GAI14233.1"/>
    </source>
</evidence>
<dbReference type="Gene3D" id="3.40.50.150">
    <property type="entry name" value="Vaccinia Virus protein VP39"/>
    <property type="match status" value="1"/>
</dbReference>
<dbReference type="InterPro" id="IPR050508">
    <property type="entry name" value="Methyltransf_Superfamily"/>
</dbReference>
<dbReference type="AlphaFoldDB" id="X1L5H5"/>